<evidence type="ECO:0000313" key="1">
    <source>
        <dbReference type="EMBL" id="CAK3802942.1"/>
    </source>
</evidence>
<protein>
    <submittedName>
        <fullName evidence="1">Uncharacterized protein</fullName>
    </submittedName>
</protein>
<name>A0AAI9E732_9PEZI</name>
<evidence type="ECO:0000313" key="2">
    <source>
        <dbReference type="Proteomes" id="UP001296104"/>
    </source>
</evidence>
<dbReference type="EMBL" id="CAVMBE010000003">
    <property type="protein sequence ID" value="CAK3802942.1"/>
    <property type="molecule type" value="Genomic_DNA"/>
</dbReference>
<sequence>MVGVTPAIEAGQAATPEGALRKLLLATAELLNQYMPKLGSHQRVIHGGGVFDEDVINPDLIEAQKKAT</sequence>
<proteinExistence type="predicted"/>
<dbReference type="AlphaFoldDB" id="A0AAI9E732"/>
<dbReference type="Proteomes" id="UP001296104">
    <property type="component" value="Unassembled WGS sequence"/>
</dbReference>
<gene>
    <name evidence="1" type="ORF">LECACI_7A000891</name>
</gene>
<reference evidence="1" key="1">
    <citation type="submission" date="2023-11" db="EMBL/GenBank/DDBJ databases">
        <authorList>
            <person name="Alioto T."/>
            <person name="Alioto T."/>
            <person name="Gomez Garrido J."/>
        </authorList>
    </citation>
    <scope>NUCLEOTIDE SEQUENCE</scope>
</reference>
<organism evidence="1 2">
    <name type="scientific">Lecanosticta acicola</name>
    <dbReference type="NCBI Taxonomy" id="111012"/>
    <lineage>
        <taxon>Eukaryota</taxon>
        <taxon>Fungi</taxon>
        <taxon>Dikarya</taxon>
        <taxon>Ascomycota</taxon>
        <taxon>Pezizomycotina</taxon>
        <taxon>Dothideomycetes</taxon>
        <taxon>Dothideomycetidae</taxon>
        <taxon>Mycosphaerellales</taxon>
        <taxon>Mycosphaerellaceae</taxon>
        <taxon>Lecanosticta</taxon>
    </lineage>
</organism>
<keyword evidence="2" id="KW-1185">Reference proteome</keyword>
<comment type="caution">
    <text evidence="1">The sequence shown here is derived from an EMBL/GenBank/DDBJ whole genome shotgun (WGS) entry which is preliminary data.</text>
</comment>
<accession>A0AAI9E732</accession>